<dbReference type="EMBL" id="CABVQN010000004">
    <property type="protein sequence ID" value="VWC79512.1"/>
    <property type="molecule type" value="Genomic_DNA"/>
</dbReference>
<name>A0A6P2UQS9_BURL3</name>
<evidence type="ECO:0000313" key="2">
    <source>
        <dbReference type="EMBL" id="VWC79512.1"/>
    </source>
</evidence>
<evidence type="ECO:0000313" key="3">
    <source>
        <dbReference type="Proteomes" id="UP000494110"/>
    </source>
</evidence>
<accession>A0A6P2UQS9</accession>
<feature type="region of interest" description="Disordered" evidence="1">
    <location>
        <begin position="237"/>
        <end position="264"/>
    </location>
</feature>
<dbReference type="AlphaFoldDB" id="A0A6P2UQS9"/>
<organism evidence="2 3">
    <name type="scientific">Burkholderia lata (strain ATCC 17760 / DSM 23089 / LMG 22485 / NCIMB 9086 / R18194 / 383)</name>
    <dbReference type="NCBI Taxonomy" id="482957"/>
    <lineage>
        <taxon>Bacteria</taxon>
        <taxon>Pseudomonadati</taxon>
        <taxon>Pseudomonadota</taxon>
        <taxon>Betaproteobacteria</taxon>
        <taxon>Burkholderiales</taxon>
        <taxon>Burkholderiaceae</taxon>
        <taxon>Burkholderia</taxon>
        <taxon>Burkholderia cepacia complex</taxon>
    </lineage>
</organism>
<feature type="compositionally biased region" description="Basic and acidic residues" evidence="1">
    <location>
        <begin position="254"/>
        <end position="264"/>
    </location>
</feature>
<sequence length="264" mass="28610">MAQTTPQDQIGWAAMPAQHRESIQKAADALSIFTGHDSHANLRHKYGSDWWEPVNKIEADLRAILTGSRDAPQVTEIAGDGAAFARAREAAFMEAASVDAKVLALLMSSGKVRRQDVHGALDIVASIQSDEVPTPANVPAVAYAMTKIHQVWVETTTSWADVDPAYYAERLPSSRRVVYAFPGKRRALAPAIWKTTHPAVCVPITEDRGIASQWRAAGYEVIEYTAQSTLEALARPATTRANSATARGFGSSGDDSHEENRGTE</sequence>
<gene>
    <name evidence="2" type="ORF">BLA39750_01090</name>
</gene>
<reference evidence="2 3" key="1">
    <citation type="submission" date="2019-09" db="EMBL/GenBank/DDBJ databases">
        <authorList>
            <person name="Depoorter E."/>
        </authorList>
    </citation>
    <scope>NUCLEOTIDE SEQUENCE [LARGE SCALE GENOMIC DNA]</scope>
    <source>
        <strain evidence="2">R-39750</strain>
    </source>
</reference>
<evidence type="ECO:0000256" key="1">
    <source>
        <dbReference type="SAM" id="MobiDB-lite"/>
    </source>
</evidence>
<proteinExistence type="predicted"/>
<dbReference type="Proteomes" id="UP000494110">
    <property type="component" value="Unassembled WGS sequence"/>
</dbReference>
<protein>
    <submittedName>
        <fullName evidence="2">Uncharacterized protein</fullName>
    </submittedName>
</protein>
<dbReference type="RefSeq" id="WP_175011249.1">
    <property type="nucleotide sequence ID" value="NZ_CABVQN010000004.1"/>
</dbReference>